<feature type="domain" description="Complex 1 LYR protein" evidence="2">
    <location>
        <begin position="10"/>
        <end position="55"/>
    </location>
</feature>
<dbReference type="InterPro" id="IPR008011">
    <property type="entry name" value="Complex1_LYR_dom"/>
</dbReference>
<feature type="compositionally biased region" description="Basic and acidic residues" evidence="1">
    <location>
        <begin position="91"/>
        <end position="111"/>
    </location>
</feature>
<comment type="caution">
    <text evidence="3">The sequence shown here is derived from an EMBL/GenBank/DDBJ whole genome shotgun (WGS) entry which is preliminary data.</text>
</comment>
<evidence type="ECO:0000259" key="2">
    <source>
        <dbReference type="Pfam" id="PF05347"/>
    </source>
</evidence>
<evidence type="ECO:0000313" key="4">
    <source>
        <dbReference type="Proteomes" id="UP001295423"/>
    </source>
</evidence>
<dbReference type="AlphaFoldDB" id="A0AAD2FB88"/>
<dbReference type="Proteomes" id="UP001295423">
    <property type="component" value="Unassembled WGS sequence"/>
</dbReference>
<evidence type="ECO:0000256" key="1">
    <source>
        <dbReference type="SAM" id="MobiDB-lite"/>
    </source>
</evidence>
<feature type="compositionally biased region" description="Polar residues" evidence="1">
    <location>
        <begin position="70"/>
        <end position="84"/>
    </location>
</feature>
<sequence>MTSQALSKDLLYLYRRLLRACETYPSKNRARIYQSIREDFRENVNMDPDSPEGIKQIHIAYKGLGQLQQFNSRNNPNFSVTLEQNPFPKPDGYKDRRTESANRMLEKHDDS</sequence>
<evidence type="ECO:0000313" key="3">
    <source>
        <dbReference type="EMBL" id="CAJ1915052.1"/>
    </source>
</evidence>
<feature type="region of interest" description="Disordered" evidence="1">
    <location>
        <begin position="70"/>
        <end position="111"/>
    </location>
</feature>
<reference evidence="3" key="1">
    <citation type="submission" date="2023-08" db="EMBL/GenBank/DDBJ databases">
        <authorList>
            <person name="Audoor S."/>
            <person name="Bilcke G."/>
        </authorList>
    </citation>
    <scope>NUCLEOTIDE SEQUENCE</scope>
</reference>
<gene>
    <name evidence="3" type="ORF">CYCCA115_LOCUS707</name>
</gene>
<proteinExistence type="predicted"/>
<protein>
    <recommendedName>
        <fullName evidence="2">Complex 1 LYR protein domain-containing protein</fullName>
    </recommendedName>
</protein>
<accession>A0AAD2FB88</accession>
<dbReference type="Pfam" id="PF05347">
    <property type="entry name" value="Complex1_LYR"/>
    <property type="match status" value="1"/>
</dbReference>
<keyword evidence="4" id="KW-1185">Reference proteome</keyword>
<name>A0AAD2FB88_9STRA</name>
<dbReference type="EMBL" id="CAKOGP040000001">
    <property type="protein sequence ID" value="CAJ1915052.1"/>
    <property type="molecule type" value="Genomic_DNA"/>
</dbReference>
<organism evidence="3 4">
    <name type="scientific">Cylindrotheca closterium</name>
    <dbReference type="NCBI Taxonomy" id="2856"/>
    <lineage>
        <taxon>Eukaryota</taxon>
        <taxon>Sar</taxon>
        <taxon>Stramenopiles</taxon>
        <taxon>Ochrophyta</taxon>
        <taxon>Bacillariophyta</taxon>
        <taxon>Bacillariophyceae</taxon>
        <taxon>Bacillariophycidae</taxon>
        <taxon>Bacillariales</taxon>
        <taxon>Bacillariaceae</taxon>
        <taxon>Cylindrotheca</taxon>
    </lineage>
</organism>